<feature type="compositionally biased region" description="Acidic residues" evidence="1">
    <location>
        <begin position="61"/>
        <end position="76"/>
    </location>
</feature>
<name>A0A423VBJ6_9PEZI</name>
<evidence type="ECO:0000313" key="4">
    <source>
        <dbReference type="Proteomes" id="UP000285146"/>
    </source>
</evidence>
<reference evidence="3 4" key="1">
    <citation type="submission" date="2015-09" db="EMBL/GenBank/DDBJ databases">
        <title>Host preference determinants of Valsa canker pathogens revealed by comparative genomics.</title>
        <authorList>
            <person name="Yin Z."/>
            <person name="Huang L."/>
        </authorList>
    </citation>
    <scope>NUCLEOTIDE SEQUENCE [LARGE SCALE GENOMIC DNA]</scope>
    <source>
        <strain evidence="3 4">SXYLt</strain>
    </source>
</reference>
<dbReference type="Proteomes" id="UP000285146">
    <property type="component" value="Unassembled WGS sequence"/>
</dbReference>
<dbReference type="EMBL" id="LKEB01000121">
    <property type="protein sequence ID" value="ROV88290.1"/>
    <property type="molecule type" value="Genomic_DNA"/>
</dbReference>
<gene>
    <name evidence="3" type="ORF">VPNG_10333</name>
</gene>
<keyword evidence="2" id="KW-0472">Membrane</keyword>
<dbReference type="InParanoid" id="A0A423VBJ6"/>
<feature type="region of interest" description="Disordered" evidence="1">
    <location>
        <begin position="60"/>
        <end position="85"/>
    </location>
</feature>
<sequence>MAEPNSNWTDSRTLLTCTVGDIHIALIITMAITITPTTISQTRSLTRNKALKKTTCTYNIDDADQRDEADEDDEDDDKGKSEGSE</sequence>
<keyword evidence="2" id="KW-1133">Transmembrane helix</keyword>
<organism evidence="3 4">
    <name type="scientific">Cytospora leucostoma</name>
    <dbReference type="NCBI Taxonomy" id="1230097"/>
    <lineage>
        <taxon>Eukaryota</taxon>
        <taxon>Fungi</taxon>
        <taxon>Dikarya</taxon>
        <taxon>Ascomycota</taxon>
        <taxon>Pezizomycotina</taxon>
        <taxon>Sordariomycetes</taxon>
        <taxon>Sordariomycetidae</taxon>
        <taxon>Diaporthales</taxon>
        <taxon>Cytosporaceae</taxon>
        <taxon>Cytospora</taxon>
    </lineage>
</organism>
<protein>
    <submittedName>
        <fullName evidence="3">Uncharacterized protein</fullName>
    </submittedName>
</protein>
<comment type="caution">
    <text evidence="3">The sequence shown here is derived from an EMBL/GenBank/DDBJ whole genome shotgun (WGS) entry which is preliminary data.</text>
</comment>
<accession>A0A423VBJ6</accession>
<evidence type="ECO:0000256" key="2">
    <source>
        <dbReference type="SAM" id="Phobius"/>
    </source>
</evidence>
<proteinExistence type="predicted"/>
<evidence type="ECO:0000256" key="1">
    <source>
        <dbReference type="SAM" id="MobiDB-lite"/>
    </source>
</evidence>
<keyword evidence="2" id="KW-0812">Transmembrane</keyword>
<dbReference type="AlphaFoldDB" id="A0A423VBJ6"/>
<keyword evidence="4" id="KW-1185">Reference proteome</keyword>
<feature type="transmembrane region" description="Helical" evidence="2">
    <location>
        <begin position="20"/>
        <end position="39"/>
    </location>
</feature>
<evidence type="ECO:0000313" key="3">
    <source>
        <dbReference type="EMBL" id="ROV88290.1"/>
    </source>
</evidence>